<name>A0A6G1TY57_9BACT</name>
<protein>
    <submittedName>
        <fullName evidence="1">Leucine-rich repeat domain-containing protein</fullName>
    </submittedName>
</protein>
<dbReference type="OrthoDB" id="1068223at2"/>
<dbReference type="PANTHER" id="PTHR45661:SF3">
    <property type="entry name" value="IG-LIKE DOMAIN-CONTAINING PROTEIN"/>
    <property type="match status" value="1"/>
</dbReference>
<sequence>MNMNDLNGYLEYNGLIYKIQSIEQLRDFMNGLGEKSKEMTEQELAVLCQVSFRDFNKEITNDDDIVYSLGNRLISGVSDVVCNLQTAVTGSVVEYKIKEGTVAICDNAFNKKGVQRRRNIYMPNSIVTIGKSAFSQANIQDVVWSQKLKFIGASAFYGCKLLKAKQGLDLPKSLAYIEAEAFENCYNVLNVVFPDSIKKIGSYAFKNCDSLEWVYVPDTVMEMGSGVFDKCDNLKEIRIPKGSRTKFEKLLPFSIDKFVEV</sequence>
<dbReference type="InterPro" id="IPR053139">
    <property type="entry name" value="Surface_bspA-like"/>
</dbReference>
<dbReference type="PANTHER" id="PTHR45661">
    <property type="entry name" value="SURFACE ANTIGEN"/>
    <property type="match status" value="1"/>
</dbReference>
<evidence type="ECO:0000313" key="2">
    <source>
        <dbReference type="Proteomes" id="UP000480425"/>
    </source>
</evidence>
<comment type="caution">
    <text evidence="1">The sequence shown here is derived from an EMBL/GenBank/DDBJ whole genome shotgun (WGS) entry which is preliminary data.</text>
</comment>
<dbReference type="InterPro" id="IPR026906">
    <property type="entry name" value="LRR_5"/>
</dbReference>
<dbReference type="AlphaFoldDB" id="A0A6G1TY57"/>
<dbReference type="SUPFAM" id="SSF52058">
    <property type="entry name" value="L domain-like"/>
    <property type="match status" value="1"/>
</dbReference>
<dbReference type="Gene3D" id="3.80.10.10">
    <property type="entry name" value="Ribonuclease Inhibitor"/>
    <property type="match status" value="2"/>
</dbReference>
<reference evidence="1 2" key="1">
    <citation type="submission" date="2019-09" db="EMBL/GenBank/DDBJ databases">
        <title>Distinct polysaccharide growth profiles of human intestinal Prevotella copri isolates.</title>
        <authorList>
            <person name="Fehlner-Peach H."/>
            <person name="Magnabosco C."/>
            <person name="Raghavan V."/>
            <person name="Scher J.U."/>
            <person name="Tett A."/>
            <person name="Cox L.M."/>
            <person name="Gottsegen C."/>
            <person name="Watters A."/>
            <person name="Wiltshire- Gordon J.D."/>
            <person name="Segata N."/>
            <person name="Bonneau R."/>
            <person name="Littman D.R."/>
        </authorList>
    </citation>
    <scope>NUCLEOTIDE SEQUENCE [LARGE SCALE GENOMIC DNA]</scope>
    <source>
        <strain evidence="2">iA622</strain>
    </source>
</reference>
<gene>
    <name evidence="1" type="ORF">F7D73_04620</name>
</gene>
<dbReference type="InterPro" id="IPR032675">
    <property type="entry name" value="LRR_dom_sf"/>
</dbReference>
<proteinExistence type="predicted"/>
<dbReference type="Proteomes" id="UP000480425">
    <property type="component" value="Unassembled WGS sequence"/>
</dbReference>
<dbReference type="Pfam" id="PF13306">
    <property type="entry name" value="LRR_5"/>
    <property type="match status" value="2"/>
</dbReference>
<evidence type="ECO:0000313" key="1">
    <source>
        <dbReference type="EMBL" id="MQN80242.1"/>
    </source>
</evidence>
<accession>A0A6G1TY57</accession>
<dbReference type="EMBL" id="VZCB01000043">
    <property type="protein sequence ID" value="MQN80242.1"/>
    <property type="molecule type" value="Genomic_DNA"/>
</dbReference>
<organism evidence="1 2">
    <name type="scientific">Segatella copri</name>
    <dbReference type="NCBI Taxonomy" id="165179"/>
    <lineage>
        <taxon>Bacteria</taxon>
        <taxon>Pseudomonadati</taxon>
        <taxon>Bacteroidota</taxon>
        <taxon>Bacteroidia</taxon>
        <taxon>Bacteroidales</taxon>
        <taxon>Prevotellaceae</taxon>
        <taxon>Segatella</taxon>
    </lineage>
</organism>